<sequence length="440" mass="48556">MPCICPPNSAPTESPIFQSLIQVVQNAINPADTRAIQALAQVNRDIIPHHTACSLLNSKINRQSLLSLARKLKLRDNNRDVIAAQQHADMIIAELVYFLSTARQMHPPLLSLAPSDAESLLDVMRSVLDTDIDPTGKTHAEKAKVHRLLVKISESTFQIPPSLYLQGVHVPHAAARIQIGCGGLGNVYQGTYNGSTVVVKHLRLTDEQGPTDIKRRFSREVALWAQLRHPHILPLLGIDKEIFAPDMAMVSRFLPNGNLTAYVKGAAQFHVNVNIGRLLYEVSDGVTFLHRSEIVHGDLRGENVLIDDNHSVRLIDFGVSVVADASTNTHTAASFGSVRWMAPELVVPKKFNIEKVRRTKASDVYSFGAICLEIYNKGEAPFPDVNHNLLFPMMWMQGGVRAQRPTSMPDRVWGLVEACLSEESNQRPPASYIMGVMGGV</sequence>
<evidence type="ECO:0000313" key="2">
    <source>
        <dbReference type="EMBL" id="KDQ54575.1"/>
    </source>
</evidence>
<evidence type="ECO:0000313" key="3">
    <source>
        <dbReference type="Proteomes" id="UP000027265"/>
    </source>
</evidence>
<dbReference type="OrthoDB" id="4062651at2759"/>
<reference evidence="3" key="1">
    <citation type="journal article" date="2014" name="Proc. Natl. Acad. Sci. U.S.A.">
        <title>Extensive sampling of basidiomycete genomes demonstrates inadequacy of the white-rot/brown-rot paradigm for wood decay fungi.</title>
        <authorList>
            <person name="Riley R."/>
            <person name="Salamov A.A."/>
            <person name="Brown D.W."/>
            <person name="Nagy L.G."/>
            <person name="Floudas D."/>
            <person name="Held B.W."/>
            <person name="Levasseur A."/>
            <person name="Lombard V."/>
            <person name="Morin E."/>
            <person name="Otillar R."/>
            <person name="Lindquist E.A."/>
            <person name="Sun H."/>
            <person name="LaButti K.M."/>
            <person name="Schmutz J."/>
            <person name="Jabbour D."/>
            <person name="Luo H."/>
            <person name="Baker S.E."/>
            <person name="Pisabarro A.G."/>
            <person name="Walton J.D."/>
            <person name="Blanchette R.A."/>
            <person name="Henrissat B."/>
            <person name="Martin F."/>
            <person name="Cullen D."/>
            <person name="Hibbett D.S."/>
            <person name="Grigoriev I.V."/>
        </authorList>
    </citation>
    <scope>NUCLEOTIDE SEQUENCE [LARGE SCALE GENOMIC DNA]</scope>
    <source>
        <strain evidence="3">MUCL 33604</strain>
    </source>
</reference>
<dbReference type="AlphaFoldDB" id="A0A067PL66"/>
<dbReference type="PRINTS" id="PR00109">
    <property type="entry name" value="TYRKINASE"/>
</dbReference>
<dbReference type="Proteomes" id="UP000027265">
    <property type="component" value="Unassembled WGS sequence"/>
</dbReference>
<dbReference type="GO" id="GO:0004674">
    <property type="term" value="F:protein serine/threonine kinase activity"/>
    <property type="evidence" value="ECO:0007669"/>
    <property type="project" value="TreeGrafter"/>
</dbReference>
<dbReference type="HOGENOM" id="CLU_000288_7_18_1"/>
<feature type="domain" description="Serine-threonine/tyrosine-protein kinase catalytic" evidence="1">
    <location>
        <begin position="178"/>
        <end position="434"/>
    </location>
</feature>
<keyword evidence="3" id="KW-1185">Reference proteome</keyword>
<evidence type="ECO:0000259" key="1">
    <source>
        <dbReference type="Pfam" id="PF07714"/>
    </source>
</evidence>
<dbReference type="STRING" id="933084.A0A067PL66"/>
<dbReference type="Gene3D" id="1.10.510.10">
    <property type="entry name" value="Transferase(Phosphotransferase) domain 1"/>
    <property type="match status" value="1"/>
</dbReference>
<dbReference type="InParanoid" id="A0A067PL66"/>
<accession>A0A067PL66</accession>
<dbReference type="InterPro" id="IPR011009">
    <property type="entry name" value="Kinase-like_dom_sf"/>
</dbReference>
<dbReference type="SUPFAM" id="SSF56112">
    <property type="entry name" value="Protein kinase-like (PK-like)"/>
    <property type="match status" value="1"/>
</dbReference>
<dbReference type="EMBL" id="KL197728">
    <property type="protein sequence ID" value="KDQ54575.1"/>
    <property type="molecule type" value="Genomic_DNA"/>
</dbReference>
<dbReference type="InterPro" id="IPR051681">
    <property type="entry name" value="Ser/Thr_Kinases-Pseudokinases"/>
</dbReference>
<proteinExistence type="predicted"/>
<dbReference type="InterPro" id="IPR001245">
    <property type="entry name" value="Ser-Thr/Tyr_kinase_cat_dom"/>
</dbReference>
<dbReference type="Pfam" id="PF07714">
    <property type="entry name" value="PK_Tyr_Ser-Thr"/>
    <property type="match status" value="1"/>
</dbReference>
<dbReference type="InterPro" id="IPR008266">
    <property type="entry name" value="Tyr_kinase_AS"/>
</dbReference>
<dbReference type="PANTHER" id="PTHR44329">
    <property type="entry name" value="SERINE/THREONINE-PROTEIN KINASE TNNI3K-RELATED"/>
    <property type="match status" value="1"/>
</dbReference>
<protein>
    <recommendedName>
        <fullName evidence="1">Serine-threonine/tyrosine-protein kinase catalytic domain-containing protein</fullName>
    </recommendedName>
</protein>
<gene>
    <name evidence="2" type="ORF">JAAARDRAFT_182079</name>
</gene>
<dbReference type="PROSITE" id="PS00109">
    <property type="entry name" value="PROTEIN_KINASE_TYR"/>
    <property type="match status" value="1"/>
</dbReference>
<organism evidence="2 3">
    <name type="scientific">Jaapia argillacea MUCL 33604</name>
    <dbReference type="NCBI Taxonomy" id="933084"/>
    <lineage>
        <taxon>Eukaryota</taxon>
        <taxon>Fungi</taxon>
        <taxon>Dikarya</taxon>
        <taxon>Basidiomycota</taxon>
        <taxon>Agaricomycotina</taxon>
        <taxon>Agaricomycetes</taxon>
        <taxon>Agaricomycetidae</taxon>
        <taxon>Jaapiales</taxon>
        <taxon>Jaapiaceae</taxon>
        <taxon>Jaapia</taxon>
    </lineage>
</organism>
<name>A0A067PL66_9AGAM</name>